<evidence type="ECO:0000313" key="2">
    <source>
        <dbReference type="Proteomes" id="UP000228535"/>
    </source>
</evidence>
<comment type="caution">
    <text evidence="1">The sequence shown here is derived from an EMBL/GenBank/DDBJ whole genome shotgun (WGS) entry which is preliminary data.</text>
</comment>
<reference evidence="1 2" key="1">
    <citation type="submission" date="2017-11" db="EMBL/GenBank/DDBJ databases">
        <title>Genomic Encyclopedia of Archaeal and Bacterial Type Strains, Phase II (KMG-II): From Individual Species to Whole Genera.</title>
        <authorList>
            <person name="Goeker M."/>
        </authorList>
    </citation>
    <scope>NUCLEOTIDE SEQUENCE [LARGE SCALE GENOMIC DNA]</scope>
    <source>
        <strain evidence="1 2">DSM 11115</strain>
    </source>
</reference>
<name>A0A2M9BRB8_9BACT</name>
<dbReference type="EMBL" id="PGFA01000001">
    <property type="protein sequence ID" value="PJJ60495.1"/>
    <property type="molecule type" value="Genomic_DNA"/>
</dbReference>
<dbReference type="AlphaFoldDB" id="A0A2M9BRB8"/>
<dbReference type="Proteomes" id="UP000228535">
    <property type="component" value="Unassembled WGS sequence"/>
</dbReference>
<gene>
    <name evidence="1" type="ORF">CLV45_1924</name>
</gene>
<protein>
    <submittedName>
        <fullName evidence="1">Uncharacterized protein</fullName>
    </submittedName>
</protein>
<evidence type="ECO:0000313" key="1">
    <source>
        <dbReference type="EMBL" id="PJJ60495.1"/>
    </source>
</evidence>
<organism evidence="1 2">
    <name type="scientific">Hymenobacter chitinivorans DSM 11115</name>
    <dbReference type="NCBI Taxonomy" id="1121954"/>
    <lineage>
        <taxon>Bacteria</taxon>
        <taxon>Pseudomonadati</taxon>
        <taxon>Bacteroidota</taxon>
        <taxon>Cytophagia</taxon>
        <taxon>Cytophagales</taxon>
        <taxon>Hymenobacteraceae</taxon>
        <taxon>Hymenobacter</taxon>
    </lineage>
</organism>
<keyword evidence="2" id="KW-1185">Reference proteome</keyword>
<sequence length="146" mass="16465">MKRLLLLNKSKNHERLNHKIKTTLAEQLALVGSLSTACQQLTMAQLTECLPLLLTFSPRAIEGWQDQEHHGAALSLRFAGGYRLLITVFCPPHDAQAWYPDTKIFVYHYAQLVTYLACHHGHLCAALHRSLQVLSQKSAQAKQLQP</sequence>
<dbReference type="RefSeq" id="WP_157807397.1">
    <property type="nucleotide sequence ID" value="NZ_PGFA01000001.1"/>
</dbReference>
<dbReference type="OrthoDB" id="884970at2"/>
<proteinExistence type="predicted"/>
<accession>A0A2M9BRB8</accession>